<dbReference type="CDD" id="cd07106">
    <property type="entry name" value="ALDH_AldA-AAD23400"/>
    <property type="match status" value="1"/>
</dbReference>
<feature type="active site" evidence="5">
    <location>
        <position position="256"/>
    </location>
</feature>
<comment type="similarity">
    <text evidence="1 6">Belongs to the aldehyde dehydrogenase family.</text>
</comment>
<evidence type="ECO:0000313" key="8">
    <source>
        <dbReference type="Proteomes" id="UP000515153"/>
    </source>
</evidence>
<dbReference type="InterPro" id="IPR016163">
    <property type="entry name" value="Ald_DH_C"/>
</dbReference>
<keyword evidence="8" id="KW-1185">Reference proteome</keyword>
<evidence type="ECO:0000256" key="2">
    <source>
        <dbReference type="ARBA" id="ARBA00023002"/>
    </source>
</evidence>
<feature type="domain" description="Aldehyde dehydrogenase" evidence="7">
    <location>
        <begin position="37"/>
        <end position="484"/>
    </location>
</feature>
<sequence length="488" mass="52425">MATNGSSHTEGVATHEFFNIINGQRRGAGSGGVDRGIDPRTEEPLWELPVGSAEDLDDAVAAARAALPGWAATKAEERQQLLAKMADALGANMEFLVGVVMKETGKSQLMATIEIGNSINQCKYFANNTLHDKVQFEDDTIKIIETHAPVGVVGAISPWNFPLILSSMKVVSALVMGNTVIMKPSPFAPYCVLKFAELCQSFLPPGVLQALNGGGELGGLMTLHDGIDKISFTGSIPTGKKVMANCAKTLKRVTLELGGNDAALVCADVDLDKVVAQTCAGSFLNAGQYCAATKRIYVHADIYDAFVDKFVAETKANYETAFAGDGVSVPTIFGPVSNKMQFDVVKRFLDDAARPETGGKILTGGKLHDKGYWIQPTVVAGPREDSMVVKDEQFGPVIPIMKWSDEQDVIKRANLSNSGLGATVYSKDLTRAERIARQLESGSVWINMPEQPHPGAWFGGWKDSGYGGEMGILGLYSYCHIKSIHFAK</sequence>
<dbReference type="PROSITE" id="PS00687">
    <property type="entry name" value="ALDEHYDE_DEHYDR_GLU"/>
    <property type="match status" value="1"/>
</dbReference>
<dbReference type="Gene3D" id="3.40.605.10">
    <property type="entry name" value="Aldehyde Dehydrogenase, Chain A, domain 1"/>
    <property type="match status" value="1"/>
</dbReference>
<dbReference type="GO" id="GO:0004029">
    <property type="term" value="F:aldehyde dehydrogenase (NAD+) activity"/>
    <property type="evidence" value="ECO:0007669"/>
    <property type="project" value="UniProtKB-EC"/>
</dbReference>
<dbReference type="Pfam" id="PF00171">
    <property type="entry name" value="Aldedh"/>
    <property type="match status" value="1"/>
</dbReference>
<dbReference type="EC" id="1.2.1.3" evidence="3"/>
<comment type="catalytic activity">
    <reaction evidence="4">
        <text>an aldehyde + NAD(+) + H2O = a carboxylate + NADH + 2 H(+)</text>
        <dbReference type="Rhea" id="RHEA:16185"/>
        <dbReference type="ChEBI" id="CHEBI:15377"/>
        <dbReference type="ChEBI" id="CHEBI:15378"/>
        <dbReference type="ChEBI" id="CHEBI:17478"/>
        <dbReference type="ChEBI" id="CHEBI:29067"/>
        <dbReference type="ChEBI" id="CHEBI:57540"/>
        <dbReference type="ChEBI" id="CHEBI:57945"/>
        <dbReference type="EC" id="1.2.1.3"/>
    </reaction>
</comment>
<accession>A0A6P8BIZ7</accession>
<dbReference type="RefSeq" id="XP_030987293.1">
    <property type="nucleotide sequence ID" value="XM_031120887.1"/>
</dbReference>
<evidence type="ECO:0000259" key="7">
    <source>
        <dbReference type="Pfam" id="PF00171"/>
    </source>
</evidence>
<evidence type="ECO:0000256" key="5">
    <source>
        <dbReference type="PROSITE-ProRule" id="PRU10007"/>
    </source>
</evidence>
<dbReference type="GeneID" id="41955801"/>
<evidence type="ECO:0000313" key="9">
    <source>
        <dbReference type="RefSeq" id="XP_030987293.1"/>
    </source>
</evidence>
<dbReference type="Gene3D" id="3.40.309.10">
    <property type="entry name" value="Aldehyde Dehydrogenase, Chain A, domain 2"/>
    <property type="match status" value="1"/>
</dbReference>
<keyword evidence="2 6" id="KW-0560">Oxidoreductase</keyword>
<gene>
    <name evidence="9" type="ORF">PgNI_00810</name>
</gene>
<dbReference type="OrthoDB" id="310895at2759"/>
<proteinExistence type="inferred from homology"/>
<dbReference type="InterPro" id="IPR016162">
    <property type="entry name" value="Ald_DH_N"/>
</dbReference>
<evidence type="ECO:0000256" key="3">
    <source>
        <dbReference type="ARBA" id="ARBA00024226"/>
    </source>
</evidence>
<reference evidence="9" key="3">
    <citation type="submission" date="2025-08" db="UniProtKB">
        <authorList>
            <consortium name="RefSeq"/>
        </authorList>
    </citation>
    <scope>IDENTIFICATION</scope>
    <source>
        <strain evidence="9">NI907</strain>
    </source>
</reference>
<dbReference type="AlphaFoldDB" id="A0A6P8BIZ7"/>
<dbReference type="InterPro" id="IPR044086">
    <property type="entry name" value="LUC3-like"/>
</dbReference>
<dbReference type="InterPro" id="IPR015590">
    <property type="entry name" value="Aldehyde_DH_dom"/>
</dbReference>
<organism evidence="8 9">
    <name type="scientific">Pyricularia grisea</name>
    <name type="common">Crabgrass-specific blast fungus</name>
    <name type="synonym">Magnaporthe grisea</name>
    <dbReference type="NCBI Taxonomy" id="148305"/>
    <lineage>
        <taxon>Eukaryota</taxon>
        <taxon>Fungi</taxon>
        <taxon>Dikarya</taxon>
        <taxon>Ascomycota</taxon>
        <taxon>Pezizomycotina</taxon>
        <taxon>Sordariomycetes</taxon>
        <taxon>Sordariomycetidae</taxon>
        <taxon>Magnaporthales</taxon>
        <taxon>Pyriculariaceae</taxon>
        <taxon>Pyricularia</taxon>
    </lineage>
</organism>
<dbReference type="Proteomes" id="UP000515153">
    <property type="component" value="Unplaced"/>
</dbReference>
<dbReference type="PANTHER" id="PTHR11699">
    <property type="entry name" value="ALDEHYDE DEHYDROGENASE-RELATED"/>
    <property type="match status" value="1"/>
</dbReference>
<name>A0A6P8BIZ7_PYRGI</name>
<reference evidence="9" key="2">
    <citation type="submission" date="2019-10" db="EMBL/GenBank/DDBJ databases">
        <authorList>
            <consortium name="NCBI Genome Project"/>
        </authorList>
    </citation>
    <scope>NUCLEOTIDE SEQUENCE</scope>
    <source>
        <strain evidence="9">NI907</strain>
    </source>
</reference>
<evidence type="ECO:0000256" key="1">
    <source>
        <dbReference type="ARBA" id="ARBA00009986"/>
    </source>
</evidence>
<dbReference type="InterPro" id="IPR029510">
    <property type="entry name" value="Ald_DH_CS_GLU"/>
</dbReference>
<dbReference type="InterPro" id="IPR016161">
    <property type="entry name" value="Ald_DH/histidinol_DH"/>
</dbReference>
<reference evidence="9" key="1">
    <citation type="journal article" date="2019" name="Mol. Biol. Evol.">
        <title>Blast fungal genomes show frequent chromosomal changes, gene gains and losses, and effector gene turnover.</title>
        <authorList>
            <person name="Gomez Luciano L.B."/>
            <person name="Jason Tsai I."/>
            <person name="Chuma I."/>
            <person name="Tosa Y."/>
            <person name="Chen Y.H."/>
            <person name="Li J.Y."/>
            <person name="Li M.Y."/>
            <person name="Jade Lu M.Y."/>
            <person name="Nakayashiki H."/>
            <person name="Li W.H."/>
        </authorList>
    </citation>
    <scope>NUCLEOTIDE SEQUENCE</scope>
    <source>
        <strain evidence="9">NI907</strain>
    </source>
</reference>
<dbReference type="SUPFAM" id="SSF53720">
    <property type="entry name" value="ALDH-like"/>
    <property type="match status" value="1"/>
</dbReference>
<protein>
    <recommendedName>
        <fullName evidence="3">aldehyde dehydrogenase (NAD(+))</fullName>
        <ecNumber evidence="3">1.2.1.3</ecNumber>
    </recommendedName>
</protein>
<dbReference type="KEGG" id="pgri:PgNI_00810"/>
<evidence type="ECO:0000256" key="6">
    <source>
        <dbReference type="RuleBase" id="RU003345"/>
    </source>
</evidence>
<evidence type="ECO:0000256" key="4">
    <source>
        <dbReference type="ARBA" id="ARBA00049194"/>
    </source>
</evidence>
<dbReference type="FunFam" id="3.40.605.10:FF:000007">
    <property type="entry name" value="NAD/NADP-dependent betaine aldehyde dehydrogenase"/>
    <property type="match status" value="1"/>
</dbReference>